<gene>
    <name evidence="1" type="ORF">EO081_07400</name>
</gene>
<evidence type="ECO:0000313" key="2">
    <source>
        <dbReference type="Proteomes" id="UP000292347"/>
    </source>
</evidence>
<comment type="caution">
    <text evidence="1">The sequence shown here is derived from an EMBL/GenBank/DDBJ whole genome shotgun (WGS) entry which is preliminary data.</text>
</comment>
<name>A0A4Q2J138_9SPHN</name>
<proteinExistence type="predicted"/>
<dbReference type="EMBL" id="SDPT01000001">
    <property type="protein sequence ID" value="RXZ35433.1"/>
    <property type="molecule type" value="Genomic_DNA"/>
</dbReference>
<evidence type="ECO:0000313" key="1">
    <source>
        <dbReference type="EMBL" id="RXZ35433.1"/>
    </source>
</evidence>
<keyword evidence="2" id="KW-1185">Reference proteome</keyword>
<sequence length="148" mass="16525">MNPLWGMFAVLVGTFLPLSLTLRAAAQVCHDYQLGLWHPVNVYRWIKIALIVPMLVIVAPAGVFLMFGIGDRAMAERIVTFLASARGVILVVGLLVAAFIVDKERARMNDQLTRRPTSEEHRTKVQFRHDTMIVLILFTLALAWAVAA</sequence>
<organism evidence="1 2">
    <name type="scientific">Sphingomonas desiccabilis</name>
    <dbReference type="NCBI Taxonomy" id="429134"/>
    <lineage>
        <taxon>Bacteria</taxon>
        <taxon>Pseudomonadati</taxon>
        <taxon>Pseudomonadota</taxon>
        <taxon>Alphaproteobacteria</taxon>
        <taxon>Sphingomonadales</taxon>
        <taxon>Sphingomonadaceae</taxon>
        <taxon>Sphingomonas</taxon>
    </lineage>
</organism>
<accession>A0A4Q2J138</accession>
<protein>
    <submittedName>
        <fullName evidence="1">Uncharacterized protein</fullName>
    </submittedName>
</protein>
<dbReference type="RefSeq" id="WP_129341202.1">
    <property type="nucleotide sequence ID" value="NZ_JACIDD010000001.1"/>
</dbReference>
<reference evidence="1 2" key="1">
    <citation type="submission" date="2019-01" db="EMBL/GenBank/DDBJ databases">
        <title>Sphingomonas mucosissima sp. nov. and Sphingomonas desiccabilis sp. nov., from biological soil crusts in the Colorado Plateau, USA.</title>
        <authorList>
            <person name="Zhu D."/>
        </authorList>
    </citation>
    <scope>NUCLEOTIDE SEQUENCE [LARGE SCALE GENOMIC DNA]</scope>
    <source>
        <strain evidence="1 2">CP1D</strain>
    </source>
</reference>
<dbReference type="Proteomes" id="UP000292347">
    <property type="component" value="Unassembled WGS sequence"/>
</dbReference>
<dbReference type="AlphaFoldDB" id="A0A4Q2J138"/>